<dbReference type="PANTHER" id="PTHR15598">
    <property type="entry name" value="ENHANCER OF MRNA-DECAPPING PROTEIN 4"/>
    <property type="match status" value="1"/>
</dbReference>
<dbReference type="GO" id="GO:0031087">
    <property type="term" value="P:deadenylation-independent decapping of nuclear-transcribed mRNA"/>
    <property type="evidence" value="ECO:0007669"/>
    <property type="project" value="InterPro"/>
</dbReference>
<dbReference type="Pfam" id="PF16529">
    <property type="entry name" value="Ge1_WD40"/>
    <property type="match status" value="1"/>
</dbReference>
<name>A0A9Q1A3H7_SALPP</name>
<protein>
    <submittedName>
        <fullName evidence="6">ENHANCER OF MRNA-DECAPPING PROTEIN 4</fullName>
    </submittedName>
</protein>
<evidence type="ECO:0000313" key="6">
    <source>
        <dbReference type="EMBL" id="KAJ6756853.1"/>
    </source>
</evidence>
<evidence type="ECO:0000259" key="5">
    <source>
        <dbReference type="Pfam" id="PF16529"/>
    </source>
</evidence>
<dbReference type="SUPFAM" id="SSF50978">
    <property type="entry name" value="WD40 repeat-like"/>
    <property type="match status" value="1"/>
</dbReference>
<reference evidence="6" key="1">
    <citation type="submission" date="2022-11" db="EMBL/GenBank/DDBJ databases">
        <authorList>
            <person name="Hyden B.L."/>
            <person name="Feng K."/>
            <person name="Yates T."/>
            <person name="Jawdy S."/>
            <person name="Smart L.B."/>
            <person name="Muchero W."/>
        </authorList>
    </citation>
    <scope>NUCLEOTIDE SEQUENCE</scope>
    <source>
        <tissue evidence="6">Shoot tip</tissue>
    </source>
</reference>
<evidence type="ECO:0000256" key="3">
    <source>
        <dbReference type="PROSITE-ProRule" id="PRU00221"/>
    </source>
</evidence>
<feature type="compositionally biased region" description="Pro residues" evidence="4">
    <location>
        <begin position="67"/>
        <end position="77"/>
    </location>
</feature>
<evidence type="ECO:0000256" key="4">
    <source>
        <dbReference type="SAM" id="MobiDB-lite"/>
    </source>
</evidence>
<dbReference type="Gene3D" id="2.130.10.10">
    <property type="entry name" value="YVTN repeat-like/Quinoprotein amine dehydrogenase"/>
    <property type="match status" value="1"/>
</dbReference>
<feature type="region of interest" description="Disordered" evidence="4">
    <location>
        <begin position="158"/>
        <end position="178"/>
    </location>
</feature>
<organism evidence="6 7">
    <name type="scientific">Salix purpurea</name>
    <name type="common">Purple osier willow</name>
    <dbReference type="NCBI Taxonomy" id="77065"/>
    <lineage>
        <taxon>Eukaryota</taxon>
        <taxon>Viridiplantae</taxon>
        <taxon>Streptophyta</taxon>
        <taxon>Embryophyta</taxon>
        <taxon>Tracheophyta</taxon>
        <taxon>Spermatophyta</taxon>
        <taxon>Magnoliopsida</taxon>
        <taxon>eudicotyledons</taxon>
        <taxon>Gunneridae</taxon>
        <taxon>Pentapetalae</taxon>
        <taxon>rosids</taxon>
        <taxon>fabids</taxon>
        <taxon>Malpighiales</taxon>
        <taxon>Salicaceae</taxon>
        <taxon>Saliceae</taxon>
        <taxon>Salix</taxon>
    </lineage>
</organism>
<feature type="region of interest" description="Disordered" evidence="4">
    <location>
        <begin position="125"/>
        <end position="146"/>
    </location>
</feature>
<feature type="compositionally biased region" description="Low complexity" evidence="4">
    <location>
        <begin position="78"/>
        <end position="91"/>
    </location>
</feature>
<feature type="compositionally biased region" description="Low complexity" evidence="4">
    <location>
        <begin position="166"/>
        <end position="178"/>
    </location>
</feature>
<dbReference type="GO" id="GO:0000932">
    <property type="term" value="C:P-body"/>
    <property type="evidence" value="ECO:0007669"/>
    <property type="project" value="UniProtKB-SubCell"/>
</dbReference>
<comment type="subcellular location">
    <subcellularLocation>
        <location evidence="1">Cytoplasm</location>
        <location evidence="1">P-body</location>
    </subcellularLocation>
</comment>
<dbReference type="InterPro" id="IPR036322">
    <property type="entry name" value="WD40_repeat_dom_sf"/>
</dbReference>
<feature type="compositionally biased region" description="Low complexity" evidence="4">
    <location>
        <begin position="39"/>
        <end position="66"/>
    </location>
</feature>
<feature type="compositionally biased region" description="Low complexity" evidence="4">
    <location>
        <begin position="1"/>
        <end position="11"/>
    </location>
</feature>
<evidence type="ECO:0000313" key="7">
    <source>
        <dbReference type="Proteomes" id="UP001151532"/>
    </source>
</evidence>
<dbReference type="PROSITE" id="PS50082">
    <property type="entry name" value="WD_REPEATS_2"/>
    <property type="match status" value="1"/>
</dbReference>
<dbReference type="SMART" id="SM00320">
    <property type="entry name" value="WD40"/>
    <property type="match status" value="3"/>
</dbReference>
<dbReference type="InterPro" id="IPR045152">
    <property type="entry name" value="EDC4-like"/>
</dbReference>
<gene>
    <name evidence="6" type="ORF">OIU79_029102</name>
</gene>
<proteinExistence type="inferred from homology"/>
<keyword evidence="3" id="KW-0853">WD repeat</keyword>
<dbReference type="OrthoDB" id="21128at2759"/>
<dbReference type="InterPro" id="IPR032401">
    <property type="entry name" value="EDC4_WD40"/>
</dbReference>
<dbReference type="EMBL" id="JAPFFK010000007">
    <property type="protein sequence ID" value="KAJ6756853.1"/>
    <property type="molecule type" value="Genomic_DNA"/>
</dbReference>
<evidence type="ECO:0000256" key="1">
    <source>
        <dbReference type="ARBA" id="ARBA00004201"/>
    </source>
</evidence>
<reference evidence="6" key="2">
    <citation type="journal article" date="2023" name="Int. J. Mol. Sci.">
        <title>De Novo Assembly and Annotation of 11 Diverse Shrub Willow (Salix) Genomes Reveals Novel Gene Organization in Sex-Linked Regions.</title>
        <authorList>
            <person name="Hyden B."/>
            <person name="Feng K."/>
            <person name="Yates T.B."/>
            <person name="Jawdy S."/>
            <person name="Cereghino C."/>
            <person name="Smart L.B."/>
            <person name="Muchero W."/>
        </authorList>
    </citation>
    <scope>NUCLEOTIDE SEQUENCE</scope>
    <source>
        <tissue evidence="6">Shoot tip</tissue>
    </source>
</reference>
<feature type="domain" description="Enhancer of mRNA-decapping protein 4 WD40 repeat region" evidence="5">
    <location>
        <begin position="221"/>
        <end position="505"/>
    </location>
</feature>
<comment type="caution">
    <text evidence="6">The sequence shown here is derived from an EMBL/GenBank/DDBJ whole genome shotgun (WGS) entry which is preliminary data.</text>
</comment>
<dbReference type="InterPro" id="IPR015943">
    <property type="entry name" value="WD40/YVTN_repeat-like_dom_sf"/>
</dbReference>
<dbReference type="PANTHER" id="PTHR15598:SF7">
    <property type="entry name" value="ENHANCER OF MRNA-DECAPPING-LIKE PROTEIN"/>
    <property type="match status" value="1"/>
</dbReference>
<feature type="repeat" description="WD" evidence="3">
    <location>
        <begin position="374"/>
        <end position="407"/>
    </location>
</feature>
<accession>A0A9Q1A3H7</accession>
<dbReference type="AlphaFoldDB" id="A0A9Q1A3H7"/>
<sequence>MASPGNPNQQQQGGGGFDLNKLFKPSSSNPMNMMQPHIQQQQPQQGPSPSPNSNTTTSGNLTTSPSFPLPSSSPPYLTPSSSFPPTTGPYHPFHHPHYLSPYPPPPPPQQLHNQFLTNTNIHLQNRPQPISSFAPSPPPLSPNNSGAAVLMDILTNQNQQQPPLSTNPSGPFPSSTPSTAFITTSPPVPSAPPVSLASPTQQCCAPPARMLSTKLPKGRHLNGNHIAVNRNYICYGLKPGAIRILNINTALRSLLRGHNQKVTDMAFFAEDVHLLASACVDGRVFIRKINEGTGEEEKPQIFERILLALHIIADGESFHPRVCWHPHKQEILIVAIGNLILKIDTIKIGKGGAFSAEQPLTCPIDKLVDGVQLVGKHDGEVTELSMCQWMTTRLASASTDGVVKIWEDRKVVPLAVFRPHDGNPVNSVAFLTAPEHPDHVVLITGGPLNQEVKIWASASEEGWLLPSDAESWQCTQTLTLKSSAESKYGPYPAATRMDYIAEFTVTMPILSLTGTSDCLPNGEHIVQVYCVQTQAIQQYALTLSQCLPPPLENMELEKTESNVSRAFDTAKF</sequence>
<feature type="region of interest" description="Disordered" evidence="4">
    <location>
        <begin position="1"/>
        <end position="113"/>
    </location>
</feature>
<dbReference type="Proteomes" id="UP001151532">
    <property type="component" value="Chromosome 16"/>
</dbReference>
<dbReference type="InterPro" id="IPR001680">
    <property type="entry name" value="WD40_rpt"/>
</dbReference>
<keyword evidence="7" id="KW-1185">Reference proteome</keyword>
<evidence type="ECO:0000256" key="2">
    <source>
        <dbReference type="ARBA" id="ARBA00009639"/>
    </source>
</evidence>
<comment type="similarity">
    <text evidence="2">Belongs to the WD repeat EDC4 family.</text>
</comment>